<evidence type="ECO:0000313" key="14">
    <source>
        <dbReference type="WBParaSite" id="EN70_997"/>
    </source>
</evidence>
<evidence type="ECO:0000256" key="1">
    <source>
        <dbReference type="ARBA" id="ARBA00004141"/>
    </source>
</evidence>
<feature type="transmembrane region" description="Helical" evidence="11">
    <location>
        <begin position="360"/>
        <end position="386"/>
    </location>
</feature>
<dbReference type="PANTHER" id="PTHR18945">
    <property type="entry name" value="NEUROTRANSMITTER GATED ION CHANNEL"/>
    <property type="match status" value="1"/>
</dbReference>
<dbReference type="AlphaFoldDB" id="A0A1I7W5W6"/>
<feature type="transmembrane region" description="Helical" evidence="11">
    <location>
        <begin position="16"/>
        <end position="41"/>
    </location>
</feature>
<dbReference type="SUPFAM" id="SSF63712">
    <property type="entry name" value="Nicotinic receptor ligand binding domain-like"/>
    <property type="match status" value="1"/>
</dbReference>
<dbReference type="InterPro" id="IPR006028">
    <property type="entry name" value="GABAA/Glycine_rcpt"/>
</dbReference>
<keyword evidence="3" id="KW-0813">Transport</keyword>
<dbReference type="GO" id="GO:0004888">
    <property type="term" value="F:transmembrane signaling receptor activity"/>
    <property type="evidence" value="ECO:0007669"/>
    <property type="project" value="InterPro"/>
</dbReference>
<dbReference type="Proteomes" id="UP000095285">
    <property type="component" value="Unassembled WGS sequence"/>
</dbReference>
<keyword evidence="9 11" id="KW-0472">Membrane</keyword>
<feature type="transmembrane region" description="Helical" evidence="11">
    <location>
        <begin position="300"/>
        <end position="319"/>
    </location>
</feature>
<protein>
    <submittedName>
        <fullName evidence="14">Neur_chan_LBD domain-containing protein</fullName>
    </submittedName>
</protein>
<evidence type="ECO:0000256" key="8">
    <source>
        <dbReference type="ARBA" id="ARBA00023065"/>
    </source>
</evidence>
<dbReference type="InterPro" id="IPR036734">
    <property type="entry name" value="Neur_chan_lig-bd_sf"/>
</dbReference>
<feature type="domain" description="Neurotransmitter-gated ion-channel ligand-binding" evidence="12">
    <location>
        <begin position="80"/>
        <end position="286"/>
    </location>
</feature>
<keyword evidence="13" id="KW-1185">Reference proteome</keyword>
<dbReference type="Gene3D" id="1.20.58.390">
    <property type="entry name" value="Neurotransmitter-gated ion-channel transmembrane domain"/>
    <property type="match status" value="1"/>
</dbReference>
<dbReference type="WBParaSite" id="EN70_997">
    <property type="protein sequence ID" value="EN70_997"/>
    <property type="gene ID" value="EN70_997"/>
</dbReference>
<dbReference type="InterPro" id="IPR038050">
    <property type="entry name" value="Neuro_actylchol_rec"/>
</dbReference>
<dbReference type="GO" id="GO:0005230">
    <property type="term" value="F:extracellular ligand-gated monoatomic ion channel activity"/>
    <property type="evidence" value="ECO:0007669"/>
    <property type="project" value="InterPro"/>
</dbReference>
<evidence type="ECO:0000256" key="3">
    <source>
        <dbReference type="ARBA" id="ARBA00022448"/>
    </source>
</evidence>
<sequence length="454" mass="52298">MEKCNKNEGVLVEEKIVLLTPANVITIIIIIIINSGAAMWWPTVAPRIFWISLLISIGMIVSVRGQSPKVLRSRQIGLEAQVLSRILSEYDPQTRPPVRESADHSAIVVIASIFINRILWHDHQAVVDLYLRQQWEDGRLAYQIDDRDGIEEVVVPQNRHIWIPDTYFSNAHDVNHEKRQRTVVEPTGYVRSSEMALENLYLFFVPVITVPVEYSFKYPFENTRMIKLRLSSYKYPIEDIVYLWANSPPTVIPVEVSQELLSGFYEFKEAIAEDCAGNYTVGMYSCIDVLITFTGASSESFWRIFIPSILLILASWLHFWVHGSWSVPRTISAAVPFFIFASVLIFYPQPNLSTYGVSSLQIWLIFCLLLTFASLVEYFIVICCGIRRTIRYRNGKIMKDDESPLTVTRETVEVAYDTKCANFKHNHGIDLVSRLLFPIIFLIFFIIFIIFYLI</sequence>
<name>A0A1I7W5W6_LOALO</name>
<keyword evidence="6" id="KW-0732">Signal</keyword>
<keyword evidence="8" id="KW-0406">Ion transport</keyword>
<evidence type="ECO:0000256" key="7">
    <source>
        <dbReference type="ARBA" id="ARBA00022989"/>
    </source>
</evidence>
<evidence type="ECO:0000256" key="9">
    <source>
        <dbReference type="ARBA" id="ARBA00023136"/>
    </source>
</evidence>
<keyword evidence="5 11" id="KW-0812">Transmembrane</keyword>
<dbReference type="Pfam" id="PF02931">
    <property type="entry name" value="Neur_chan_LBD"/>
    <property type="match status" value="1"/>
</dbReference>
<keyword evidence="4" id="KW-1003">Cell membrane</keyword>
<feature type="transmembrane region" description="Helical" evidence="11">
    <location>
        <begin position="331"/>
        <end position="348"/>
    </location>
</feature>
<dbReference type="CDD" id="cd18987">
    <property type="entry name" value="LGIC_ECD_anion"/>
    <property type="match status" value="1"/>
</dbReference>
<keyword evidence="7 11" id="KW-1133">Transmembrane helix</keyword>
<proteinExistence type="predicted"/>
<dbReference type="InterPro" id="IPR006202">
    <property type="entry name" value="Neur_chan_lig-bd"/>
</dbReference>
<evidence type="ECO:0000313" key="13">
    <source>
        <dbReference type="Proteomes" id="UP000095285"/>
    </source>
</evidence>
<keyword evidence="10" id="KW-0407">Ion channel</keyword>
<feature type="transmembrane region" description="Helical" evidence="11">
    <location>
        <begin position="435"/>
        <end position="453"/>
    </location>
</feature>
<evidence type="ECO:0000259" key="12">
    <source>
        <dbReference type="Pfam" id="PF02931"/>
    </source>
</evidence>
<dbReference type="SUPFAM" id="SSF90112">
    <property type="entry name" value="Neurotransmitter-gated ion-channel transmembrane pore"/>
    <property type="match status" value="1"/>
</dbReference>
<comment type="subcellular location">
    <subcellularLocation>
        <location evidence="2">Cell membrane</location>
    </subcellularLocation>
    <subcellularLocation>
        <location evidence="1">Membrane</location>
        <topology evidence="1">Multi-pass membrane protein</topology>
    </subcellularLocation>
</comment>
<accession>A0A1I7W5W6</accession>
<reference evidence="13" key="1">
    <citation type="submission" date="2012-04" db="EMBL/GenBank/DDBJ databases">
        <title>The Genome Sequence of Loa loa.</title>
        <authorList>
            <consortium name="The Broad Institute Genome Sequencing Platform"/>
            <consortium name="Broad Institute Genome Sequencing Center for Infectious Disease"/>
            <person name="Nutman T.B."/>
            <person name="Fink D.L."/>
            <person name="Russ C."/>
            <person name="Young S."/>
            <person name="Zeng Q."/>
            <person name="Gargeya S."/>
            <person name="Alvarado L."/>
            <person name="Berlin A."/>
            <person name="Chapman S.B."/>
            <person name="Chen Z."/>
            <person name="Freedman E."/>
            <person name="Gellesch M."/>
            <person name="Goldberg J."/>
            <person name="Griggs A."/>
            <person name="Gujja S."/>
            <person name="Heilman E.R."/>
            <person name="Heiman D."/>
            <person name="Howarth C."/>
            <person name="Mehta T."/>
            <person name="Neiman D."/>
            <person name="Pearson M."/>
            <person name="Roberts A."/>
            <person name="Saif S."/>
            <person name="Shea T."/>
            <person name="Shenoy N."/>
            <person name="Sisk P."/>
            <person name="Stolte C."/>
            <person name="Sykes S."/>
            <person name="White J."/>
            <person name="Yandava C."/>
            <person name="Haas B."/>
            <person name="Henn M.R."/>
            <person name="Nusbaum C."/>
            <person name="Birren B."/>
        </authorList>
    </citation>
    <scope>NUCLEOTIDE SEQUENCE [LARGE SCALE GENOMIC DNA]</scope>
</reference>
<evidence type="ECO:0000256" key="2">
    <source>
        <dbReference type="ARBA" id="ARBA00004236"/>
    </source>
</evidence>
<dbReference type="Gene3D" id="2.70.170.10">
    <property type="entry name" value="Neurotransmitter-gated ion-channel ligand-binding domain"/>
    <property type="match status" value="1"/>
</dbReference>
<evidence type="ECO:0000256" key="10">
    <source>
        <dbReference type="ARBA" id="ARBA00023303"/>
    </source>
</evidence>
<evidence type="ECO:0000256" key="4">
    <source>
        <dbReference type="ARBA" id="ARBA00022475"/>
    </source>
</evidence>
<evidence type="ECO:0000256" key="11">
    <source>
        <dbReference type="SAM" id="Phobius"/>
    </source>
</evidence>
<reference evidence="14" key="2">
    <citation type="submission" date="2016-11" db="UniProtKB">
        <authorList>
            <consortium name="WormBaseParasite"/>
        </authorList>
    </citation>
    <scope>IDENTIFICATION</scope>
</reference>
<dbReference type="InterPro" id="IPR006201">
    <property type="entry name" value="Neur_channel"/>
</dbReference>
<dbReference type="STRING" id="7209.A0A1I7W5W6"/>
<dbReference type="InterPro" id="IPR036719">
    <property type="entry name" value="Neuro-gated_channel_TM_sf"/>
</dbReference>
<organism evidence="13 14">
    <name type="scientific">Loa loa</name>
    <name type="common">Eye worm</name>
    <name type="synonym">Filaria loa</name>
    <dbReference type="NCBI Taxonomy" id="7209"/>
    <lineage>
        <taxon>Eukaryota</taxon>
        <taxon>Metazoa</taxon>
        <taxon>Ecdysozoa</taxon>
        <taxon>Nematoda</taxon>
        <taxon>Chromadorea</taxon>
        <taxon>Rhabditida</taxon>
        <taxon>Spirurina</taxon>
        <taxon>Spiruromorpha</taxon>
        <taxon>Filarioidea</taxon>
        <taxon>Onchocercidae</taxon>
        <taxon>Loa</taxon>
    </lineage>
</organism>
<dbReference type="PRINTS" id="PR00253">
    <property type="entry name" value="GABAARECEPTR"/>
</dbReference>
<evidence type="ECO:0000256" key="5">
    <source>
        <dbReference type="ARBA" id="ARBA00022692"/>
    </source>
</evidence>
<dbReference type="eggNOG" id="KOG3644">
    <property type="taxonomic scope" value="Eukaryota"/>
</dbReference>
<evidence type="ECO:0000256" key="6">
    <source>
        <dbReference type="ARBA" id="ARBA00022729"/>
    </source>
</evidence>
<dbReference type="GO" id="GO:0005886">
    <property type="term" value="C:plasma membrane"/>
    <property type="evidence" value="ECO:0007669"/>
    <property type="project" value="UniProtKB-SubCell"/>
</dbReference>
<feature type="transmembrane region" description="Helical" evidence="11">
    <location>
        <begin position="47"/>
        <end position="65"/>
    </location>
</feature>